<dbReference type="AlphaFoldDB" id="A0A2Z4Y7C1"/>
<dbReference type="KEGG" id="schv:BRCON_2364"/>
<organism evidence="9 10">
    <name type="scientific">Sumerlaea chitinivorans</name>
    <dbReference type="NCBI Taxonomy" id="2250252"/>
    <lineage>
        <taxon>Bacteria</taxon>
        <taxon>Candidatus Sumerlaeota</taxon>
        <taxon>Candidatus Sumerlaeia</taxon>
        <taxon>Candidatus Sumerlaeales</taxon>
        <taxon>Candidatus Sumerlaeaceae</taxon>
        <taxon>Candidatus Sumerlaea</taxon>
    </lineage>
</organism>
<dbReference type="GO" id="GO:0005886">
    <property type="term" value="C:plasma membrane"/>
    <property type="evidence" value="ECO:0007669"/>
    <property type="project" value="UniProtKB-SubCell"/>
</dbReference>
<feature type="transmembrane region" description="Helical" evidence="7">
    <location>
        <begin position="282"/>
        <end position="302"/>
    </location>
</feature>
<accession>A0A2Z4Y7C1</accession>
<evidence type="ECO:0000256" key="4">
    <source>
        <dbReference type="ARBA" id="ARBA00022692"/>
    </source>
</evidence>
<keyword evidence="4 7" id="KW-0812">Transmembrane</keyword>
<sequence>MCLWCRRWSRSPPAADTDGELGVKGVLAKIAKAISYLVLTAWALVLFVPMVWMVLSAFTPQSELQTAVPMRRTFQSFQLRMLWDWGEAASWARSYFTTENFHSPGTDRGLFDITAMPRREFLNAPVHGWAVRAWLRILGKEPPTDTSPVLGGRLILWFENTLFVALVVTVLSVLLNAMAGYAFAKFEFWGHRWLFWLILATIMIPGQVTLIPLFLLFTRGLQWYDSFWPVILPQVAAPVGIFLMRQYIQSLPSQLEDAARIDGCTEIGIFARVILPLSKPILAVWAIFTFIGAWKAFLWPLVITDDQNRFMLEVGLKTLQFTAGPRNVGVVMSAAVLASIPMVLIFFAFQRYLTKGLTIGAVKG</sequence>
<evidence type="ECO:0000313" key="10">
    <source>
        <dbReference type="Proteomes" id="UP000262583"/>
    </source>
</evidence>
<keyword evidence="6 7" id="KW-0472">Membrane</keyword>
<feature type="transmembrane region" description="Helical" evidence="7">
    <location>
        <begin position="328"/>
        <end position="349"/>
    </location>
</feature>
<dbReference type="SUPFAM" id="SSF161098">
    <property type="entry name" value="MetI-like"/>
    <property type="match status" value="1"/>
</dbReference>
<evidence type="ECO:0000256" key="2">
    <source>
        <dbReference type="ARBA" id="ARBA00022448"/>
    </source>
</evidence>
<evidence type="ECO:0000256" key="6">
    <source>
        <dbReference type="ARBA" id="ARBA00023136"/>
    </source>
</evidence>
<gene>
    <name evidence="9" type="ORF">BRCON_2364</name>
</gene>
<dbReference type="EMBL" id="CP030759">
    <property type="protein sequence ID" value="AXA37134.1"/>
    <property type="molecule type" value="Genomic_DNA"/>
</dbReference>
<dbReference type="Proteomes" id="UP000262583">
    <property type="component" value="Chromosome"/>
</dbReference>
<feature type="transmembrane region" description="Helical" evidence="7">
    <location>
        <begin position="162"/>
        <end position="184"/>
    </location>
</feature>
<dbReference type="GO" id="GO:0055085">
    <property type="term" value="P:transmembrane transport"/>
    <property type="evidence" value="ECO:0007669"/>
    <property type="project" value="InterPro"/>
</dbReference>
<dbReference type="PANTHER" id="PTHR43744">
    <property type="entry name" value="ABC TRANSPORTER PERMEASE PROTEIN MG189-RELATED-RELATED"/>
    <property type="match status" value="1"/>
</dbReference>
<keyword evidence="2 7" id="KW-0813">Transport</keyword>
<keyword evidence="3" id="KW-1003">Cell membrane</keyword>
<feature type="transmembrane region" description="Helical" evidence="7">
    <location>
        <begin position="34"/>
        <end position="55"/>
    </location>
</feature>
<evidence type="ECO:0000259" key="8">
    <source>
        <dbReference type="PROSITE" id="PS50928"/>
    </source>
</evidence>
<comment type="subcellular location">
    <subcellularLocation>
        <location evidence="1 7">Cell membrane</location>
        <topology evidence="1 7">Multi-pass membrane protein</topology>
    </subcellularLocation>
</comment>
<dbReference type="InterPro" id="IPR000515">
    <property type="entry name" value="MetI-like"/>
</dbReference>
<evidence type="ECO:0000256" key="7">
    <source>
        <dbReference type="RuleBase" id="RU363032"/>
    </source>
</evidence>
<dbReference type="CDD" id="cd06261">
    <property type="entry name" value="TM_PBP2"/>
    <property type="match status" value="1"/>
</dbReference>
<comment type="similarity">
    <text evidence="7">Belongs to the binding-protein-dependent transport system permease family.</text>
</comment>
<dbReference type="Pfam" id="PF00528">
    <property type="entry name" value="BPD_transp_1"/>
    <property type="match status" value="1"/>
</dbReference>
<dbReference type="PROSITE" id="PS50928">
    <property type="entry name" value="ABC_TM1"/>
    <property type="match status" value="1"/>
</dbReference>
<feature type="transmembrane region" description="Helical" evidence="7">
    <location>
        <begin position="193"/>
        <end position="215"/>
    </location>
</feature>
<evidence type="ECO:0000313" key="9">
    <source>
        <dbReference type="EMBL" id="AXA37134.1"/>
    </source>
</evidence>
<proteinExistence type="inferred from homology"/>
<dbReference type="InterPro" id="IPR035906">
    <property type="entry name" value="MetI-like_sf"/>
</dbReference>
<evidence type="ECO:0000256" key="1">
    <source>
        <dbReference type="ARBA" id="ARBA00004651"/>
    </source>
</evidence>
<protein>
    <submittedName>
        <fullName evidence="9">N-Acetyl-D-glucosamine ABC transport system, permease protein 2</fullName>
    </submittedName>
</protein>
<dbReference type="PANTHER" id="PTHR43744:SF12">
    <property type="entry name" value="ABC TRANSPORTER PERMEASE PROTEIN MG189-RELATED"/>
    <property type="match status" value="1"/>
</dbReference>
<evidence type="ECO:0000256" key="3">
    <source>
        <dbReference type="ARBA" id="ARBA00022475"/>
    </source>
</evidence>
<feature type="domain" description="ABC transmembrane type-1" evidence="8">
    <location>
        <begin position="158"/>
        <end position="349"/>
    </location>
</feature>
<reference evidence="9 10" key="1">
    <citation type="submission" date="2018-05" db="EMBL/GenBank/DDBJ databases">
        <title>A metagenomic window into the 2 km-deep terrestrial subsurface aquifer revealed taxonomically and functionally diverse microbial community comprising novel uncultured bacterial lineages.</title>
        <authorList>
            <person name="Kadnikov V.V."/>
            <person name="Mardanov A.V."/>
            <person name="Beletsky A.V."/>
            <person name="Banks D."/>
            <person name="Pimenov N.V."/>
            <person name="Frank Y.A."/>
            <person name="Karnachuk O.V."/>
            <person name="Ravin N.V."/>
        </authorList>
    </citation>
    <scope>NUCLEOTIDE SEQUENCE [LARGE SCALE GENOMIC DNA]</scope>
    <source>
        <strain evidence="9">BY</strain>
    </source>
</reference>
<feature type="transmembrane region" description="Helical" evidence="7">
    <location>
        <begin position="227"/>
        <end position="244"/>
    </location>
</feature>
<name>A0A2Z4Y7C1_SUMC1</name>
<evidence type="ECO:0000256" key="5">
    <source>
        <dbReference type="ARBA" id="ARBA00022989"/>
    </source>
</evidence>
<dbReference type="Gene3D" id="1.10.3720.10">
    <property type="entry name" value="MetI-like"/>
    <property type="match status" value="1"/>
</dbReference>
<keyword evidence="5 7" id="KW-1133">Transmembrane helix</keyword>